<reference evidence="3" key="2">
    <citation type="submission" date="2018-02" db="UniProtKB">
        <authorList>
            <consortium name="EnsemblPlants"/>
        </authorList>
    </citation>
    <scope>IDENTIFICATION</scope>
    <source>
        <strain evidence="3">Williams 82</strain>
    </source>
</reference>
<gene>
    <name evidence="2" type="ORF">GLYMA_19G010000</name>
</gene>
<dbReference type="GO" id="GO:0003676">
    <property type="term" value="F:nucleic acid binding"/>
    <property type="evidence" value="ECO:0007669"/>
    <property type="project" value="InterPro"/>
</dbReference>
<dbReference type="Gene3D" id="3.30.420.10">
    <property type="entry name" value="Ribonuclease H-like superfamily/Ribonuclease H"/>
    <property type="match status" value="1"/>
</dbReference>
<evidence type="ECO:0000313" key="4">
    <source>
        <dbReference type="Proteomes" id="UP000008827"/>
    </source>
</evidence>
<evidence type="ECO:0000313" key="3">
    <source>
        <dbReference type="EnsemblPlants" id="KRG93336"/>
    </source>
</evidence>
<name>A0A0R0ESL6_SOYBN</name>
<dbReference type="GO" id="GO:0004523">
    <property type="term" value="F:RNA-DNA hybrid ribonuclease activity"/>
    <property type="evidence" value="ECO:0007669"/>
    <property type="project" value="InterPro"/>
</dbReference>
<dbReference type="PANTHER" id="PTHR47074">
    <property type="entry name" value="BNAC02G40300D PROTEIN"/>
    <property type="match status" value="1"/>
</dbReference>
<accession>A0A0R0ESL6</accession>
<keyword evidence="4" id="KW-1185">Reference proteome</keyword>
<dbReference type="InParanoid" id="A0A0R0ESL6"/>
<dbReference type="Proteomes" id="UP000008827">
    <property type="component" value="Chromosome 19"/>
</dbReference>
<dbReference type="InterPro" id="IPR052929">
    <property type="entry name" value="RNase_H-like_EbsB-rel"/>
</dbReference>
<dbReference type="InterPro" id="IPR002156">
    <property type="entry name" value="RNaseH_domain"/>
</dbReference>
<evidence type="ECO:0000259" key="1">
    <source>
        <dbReference type="Pfam" id="PF13456"/>
    </source>
</evidence>
<dbReference type="InterPro" id="IPR036397">
    <property type="entry name" value="RNaseH_sf"/>
</dbReference>
<dbReference type="SMR" id="A0A0R0ESL6"/>
<reference evidence="2 3" key="1">
    <citation type="journal article" date="2010" name="Nature">
        <title>Genome sequence of the palaeopolyploid soybean.</title>
        <authorList>
            <person name="Schmutz J."/>
            <person name="Cannon S.B."/>
            <person name="Schlueter J."/>
            <person name="Ma J."/>
            <person name="Mitros T."/>
            <person name="Nelson W."/>
            <person name="Hyten D.L."/>
            <person name="Song Q."/>
            <person name="Thelen J.J."/>
            <person name="Cheng J."/>
            <person name="Xu D."/>
            <person name="Hellsten U."/>
            <person name="May G.D."/>
            <person name="Yu Y."/>
            <person name="Sakurai T."/>
            <person name="Umezawa T."/>
            <person name="Bhattacharyya M.K."/>
            <person name="Sandhu D."/>
            <person name="Valliyodan B."/>
            <person name="Lindquist E."/>
            <person name="Peto M."/>
            <person name="Grant D."/>
            <person name="Shu S."/>
            <person name="Goodstein D."/>
            <person name="Barry K."/>
            <person name="Futrell-Griggs M."/>
            <person name="Abernathy B."/>
            <person name="Du J."/>
            <person name="Tian Z."/>
            <person name="Zhu L."/>
            <person name="Gill N."/>
            <person name="Joshi T."/>
            <person name="Libault M."/>
            <person name="Sethuraman A."/>
            <person name="Zhang X.-C."/>
            <person name="Shinozaki K."/>
            <person name="Nguyen H.T."/>
            <person name="Wing R.A."/>
            <person name="Cregan P."/>
            <person name="Specht J."/>
            <person name="Grimwood J."/>
            <person name="Rokhsar D."/>
            <person name="Stacey G."/>
            <person name="Shoemaker R.C."/>
            <person name="Jackson S.A."/>
        </authorList>
    </citation>
    <scope>NUCLEOTIDE SEQUENCE</scope>
    <source>
        <strain evidence="3">cv. Williams 82</strain>
        <tissue evidence="2">Callus</tissue>
    </source>
</reference>
<dbReference type="Gramene" id="KRG93336">
    <property type="protein sequence ID" value="KRG93336"/>
    <property type="gene ID" value="GLYMA_19G010000"/>
</dbReference>
<dbReference type="Pfam" id="PF13456">
    <property type="entry name" value="RVT_3"/>
    <property type="match status" value="1"/>
</dbReference>
<dbReference type="PANTHER" id="PTHR47074:SF48">
    <property type="entry name" value="POLYNUCLEOTIDYL TRANSFERASE, RIBONUCLEASE H-LIKE SUPERFAMILY PROTEIN"/>
    <property type="match status" value="1"/>
</dbReference>
<dbReference type="EnsemblPlants" id="KRG93336">
    <property type="protein sequence ID" value="KRG93336"/>
    <property type="gene ID" value="GLYMA_19G010000"/>
</dbReference>
<proteinExistence type="predicted"/>
<reference evidence="2" key="3">
    <citation type="submission" date="2018-07" db="EMBL/GenBank/DDBJ databases">
        <title>WGS assembly of Glycine max.</title>
        <authorList>
            <person name="Schmutz J."/>
            <person name="Cannon S."/>
            <person name="Schlueter J."/>
            <person name="Ma J."/>
            <person name="Mitros T."/>
            <person name="Nelson W."/>
            <person name="Hyten D."/>
            <person name="Song Q."/>
            <person name="Thelen J."/>
            <person name="Cheng J."/>
            <person name="Xu D."/>
            <person name="Hellsten U."/>
            <person name="May G."/>
            <person name="Yu Y."/>
            <person name="Sakurai T."/>
            <person name="Umezawa T."/>
            <person name="Bhattacharyya M."/>
            <person name="Sandhu D."/>
            <person name="Valliyodan B."/>
            <person name="Lindquist E."/>
            <person name="Peto M."/>
            <person name="Grant D."/>
            <person name="Shu S."/>
            <person name="Goodstein D."/>
            <person name="Barry K."/>
            <person name="Futrell-Griggs M."/>
            <person name="Abernathy B."/>
            <person name="Du J."/>
            <person name="Tian Z."/>
            <person name="Zhu L."/>
            <person name="Gill N."/>
            <person name="Joshi T."/>
            <person name="Libault M."/>
            <person name="Sethuraman A."/>
            <person name="Zhang X."/>
            <person name="Shinozaki K."/>
            <person name="Nguyen H."/>
            <person name="Wing R."/>
            <person name="Cregan P."/>
            <person name="Specht J."/>
            <person name="Grimwood J."/>
            <person name="Rokhsar D."/>
            <person name="Stacey G."/>
            <person name="Shoemaker R."/>
            <person name="Jackson S."/>
        </authorList>
    </citation>
    <scope>NUCLEOTIDE SEQUENCE</scope>
    <source>
        <tissue evidence="2">Callus</tissue>
    </source>
</reference>
<dbReference type="EMBL" id="CM000852">
    <property type="protein sequence ID" value="KRG93336.1"/>
    <property type="molecule type" value="Genomic_DNA"/>
</dbReference>
<sequence>MNAYGVGLCIRGENGNYIKSKSHIFQGIPSTSEAESVVLHCAIKWIQQLGHNNVIFESDCKTIVESFNYVTKDVSNLHVILDKCRSSFFFLQIPNSSQVYDSISNCIHHLILNEIF</sequence>
<protein>
    <recommendedName>
        <fullName evidence="1">RNase H type-1 domain-containing protein</fullName>
    </recommendedName>
</protein>
<organism evidence="2">
    <name type="scientific">Glycine max</name>
    <name type="common">Soybean</name>
    <name type="synonym">Glycine hispida</name>
    <dbReference type="NCBI Taxonomy" id="3847"/>
    <lineage>
        <taxon>Eukaryota</taxon>
        <taxon>Viridiplantae</taxon>
        <taxon>Streptophyta</taxon>
        <taxon>Embryophyta</taxon>
        <taxon>Tracheophyta</taxon>
        <taxon>Spermatophyta</taxon>
        <taxon>Magnoliopsida</taxon>
        <taxon>eudicotyledons</taxon>
        <taxon>Gunneridae</taxon>
        <taxon>Pentapetalae</taxon>
        <taxon>rosids</taxon>
        <taxon>fabids</taxon>
        <taxon>Fabales</taxon>
        <taxon>Fabaceae</taxon>
        <taxon>Papilionoideae</taxon>
        <taxon>50 kb inversion clade</taxon>
        <taxon>NPAAA clade</taxon>
        <taxon>indigoferoid/millettioid clade</taxon>
        <taxon>Phaseoleae</taxon>
        <taxon>Glycine</taxon>
        <taxon>Glycine subgen. Soja</taxon>
    </lineage>
</organism>
<dbReference type="AlphaFoldDB" id="A0A0R0ESL6"/>
<feature type="domain" description="RNase H type-1" evidence="1">
    <location>
        <begin position="5"/>
        <end position="86"/>
    </location>
</feature>
<evidence type="ECO:0000313" key="2">
    <source>
        <dbReference type="EMBL" id="KRG93336.1"/>
    </source>
</evidence>